<evidence type="ECO:0000313" key="5">
    <source>
        <dbReference type="EMBL" id="WIA14945.1"/>
    </source>
</evidence>
<name>A0ABY8U152_TETOB</name>
<dbReference type="InterPro" id="IPR002052">
    <property type="entry name" value="DNA_methylase_N6_adenine_CS"/>
</dbReference>
<dbReference type="InterPro" id="IPR052190">
    <property type="entry name" value="Euk-Arch_PrmC-MTase"/>
</dbReference>
<dbReference type="EMBL" id="CP126213">
    <property type="protein sequence ID" value="WIA14945.1"/>
    <property type="molecule type" value="Genomic_DNA"/>
</dbReference>
<dbReference type="PANTHER" id="PTHR45875:SF1">
    <property type="entry name" value="METHYLTRANSFERASE N6AMT1"/>
    <property type="match status" value="1"/>
</dbReference>
<evidence type="ECO:0000256" key="2">
    <source>
        <dbReference type="ARBA" id="ARBA00022603"/>
    </source>
</evidence>
<keyword evidence="2" id="KW-0489">Methyltransferase</keyword>
<evidence type="ECO:0000256" key="4">
    <source>
        <dbReference type="ARBA" id="ARBA00022691"/>
    </source>
</evidence>
<dbReference type="Gene3D" id="3.40.50.150">
    <property type="entry name" value="Vaccinia Virus protein VP39"/>
    <property type="match status" value="1"/>
</dbReference>
<organism evidence="5 6">
    <name type="scientific">Tetradesmus obliquus</name>
    <name type="common">Green alga</name>
    <name type="synonym">Acutodesmus obliquus</name>
    <dbReference type="NCBI Taxonomy" id="3088"/>
    <lineage>
        <taxon>Eukaryota</taxon>
        <taxon>Viridiplantae</taxon>
        <taxon>Chlorophyta</taxon>
        <taxon>core chlorophytes</taxon>
        <taxon>Chlorophyceae</taxon>
        <taxon>CS clade</taxon>
        <taxon>Sphaeropleales</taxon>
        <taxon>Scenedesmaceae</taxon>
        <taxon>Tetradesmus</taxon>
    </lineage>
</organism>
<dbReference type="PANTHER" id="PTHR45875">
    <property type="entry name" value="METHYLTRANSFERASE N6AMT1"/>
    <property type="match status" value="1"/>
</dbReference>
<sequence>MSSVVLPEAEIRNTNWSSDVYAPSDDSFALVDAVKEYLLQLHSKCLLQQLPRICLEVGCGSGYVICSAALAIQCLEQQQQQQRLVQASSPQPPAAAAAGCGGGCQFFATDINPAALQAAAQTLASHQVHGVQLVQTDLVASLIPRLAGAIDLLLFNPPYVPTPDEEVQRQGIAQAWAGGVDGRRVTDRLLAQLPDLLSPQGHAFIVTVSENRPQEIISILEAQGFVASIALSRAADEESLHILHVHRPAAAAAAAVAGASGSGNTTEAAAVLDTATG</sequence>
<evidence type="ECO:0008006" key="7">
    <source>
        <dbReference type="Google" id="ProtNLM"/>
    </source>
</evidence>
<evidence type="ECO:0000256" key="1">
    <source>
        <dbReference type="ARBA" id="ARBA00006149"/>
    </source>
</evidence>
<gene>
    <name evidence="5" type="ORF">OEZ85_001656</name>
</gene>
<comment type="similarity">
    <text evidence="1">Belongs to the eukaryotic/archaeal PrmC-related family.</text>
</comment>
<evidence type="ECO:0000256" key="3">
    <source>
        <dbReference type="ARBA" id="ARBA00022679"/>
    </source>
</evidence>
<evidence type="ECO:0000313" key="6">
    <source>
        <dbReference type="Proteomes" id="UP001244341"/>
    </source>
</evidence>
<dbReference type="Proteomes" id="UP001244341">
    <property type="component" value="Chromosome 6b"/>
</dbReference>
<proteinExistence type="inferred from homology"/>
<keyword evidence="4" id="KW-0949">S-adenosyl-L-methionine</keyword>
<dbReference type="PROSITE" id="PS00092">
    <property type="entry name" value="N6_MTASE"/>
    <property type="match status" value="1"/>
</dbReference>
<reference evidence="5 6" key="1">
    <citation type="submission" date="2023-05" db="EMBL/GenBank/DDBJ databases">
        <title>A 100% complete, gapless, phased diploid assembly of the Scenedesmus obliquus UTEX 3031 genome.</title>
        <authorList>
            <person name="Biondi T.C."/>
            <person name="Hanschen E.R."/>
            <person name="Kwon T."/>
            <person name="Eng W."/>
            <person name="Kruse C.P.S."/>
            <person name="Koehler S.I."/>
            <person name="Kunde Y."/>
            <person name="Gleasner C.D."/>
            <person name="You Mak K.T."/>
            <person name="Polle J."/>
            <person name="Hovde B.T."/>
            <person name="Starkenburg S.R."/>
        </authorList>
    </citation>
    <scope>NUCLEOTIDE SEQUENCE [LARGE SCALE GENOMIC DNA]</scope>
    <source>
        <strain evidence="5 6">DOE0152z</strain>
    </source>
</reference>
<dbReference type="SUPFAM" id="SSF53335">
    <property type="entry name" value="S-adenosyl-L-methionine-dependent methyltransferases"/>
    <property type="match status" value="1"/>
</dbReference>
<keyword evidence="3" id="KW-0808">Transferase</keyword>
<keyword evidence="6" id="KW-1185">Reference proteome</keyword>
<protein>
    <recommendedName>
        <fullName evidence="7">Methyltransferase small domain-containing protein</fullName>
    </recommendedName>
</protein>
<accession>A0ABY8U152</accession>
<dbReference type="InterPro" id="IPR029063">
    <property type="entry name" value="SAM-dependent_MTases_sf"/>
</dbReference>